<gene>
    <name evidence="1" type="ORF">NDU88_002402</name>
</gene>
<reference evidence="1" key="1">
    <citation type="journal article" date="2022" name="bioRxiv">
        <title>Sequencing and chromosome-scale assembly of the giantPleurodeles waltlgenome.</title>
        <authorList>
            <person name="Brown T."/>
            <person name="Elewa A."/>
            <person name="Iarovenko S."/>
            <person name="Subramanian E."/>
            <person name="Araus A.J."/>
            <person name="Petzold A."/>
            <person name="Susuki M."/>
            <person name="Suzuki K.-i.T."/>
            <person name="Hayashi T."/>
            <person name="Toyoda A."/>
            <person name="Oliveira C."/>
            <person name="Osipova E."/>
            <person name="Leigh N.D."/>
            <person name="Simon A."/>
            <person name="Yun M.H."/>
        </authorList>
    </citation>
    <scope>NUCLEOTIDE SEQUENCE</scope>
    <source>
        <strain evidence="1">20211129_DDA</strain>
        <tissue evidence="1">Liver</tissue>
    </source>
</reference>
<sequence>MTRYADGDREVDDFLIFLEVVAGVDGSEPILPLCSLEVEGYSSALSLKECSLLPDLLVLGEKLFTDLFLFFEATETKKEEKSPQQNPQFKQKKVAALSIKNASTLENIAEEQDVGSDAVSAAEVTICRQNLKSHLVVIATSDFIADVTVDGRVLPPDRVYYLNIQIEGDVERAFGAIFWYELSCDILLSERDWPPKQVRKLPHGEDVILPSFSDLVREAVKHAYAVNWSLAQTSALYRNHVGWDKDSPCHVIPIRSTPQPQPHYPVKHEAKVPVRKILTQLEYQGVIEPCISAMNNPLIPAAKPDHSYIILLDYRHLVIHVHMPYKIHIAQH</sequence>
<evidence type="ECO:0000313" key="1">
    <source>
        <dbReference type="EMBL" id="KAJ1114163.1"/>
    </source>
</evidence>
<dbReference type="EMBL" id="JANPWB010000012">
    <property type="protein sequence ID" value="KAJ1114163.1"/>
    <property type="molecule type" value="Genomic_DNA"/>
</dbReference>
<dbReference type="Proteomes" id="UP001066276">
    <property type="component" value="Chromosome 8"/>
</dbReference>
<dbReference type="Gene3D" id="3.10.10.10">
    <property type="entry name" value="HIV Type 1 Reverse Transcriptase, subunit A, domain 1"/>
    <property type="match status" value="1"/>
</dbReference>
<comment type="caution">
    <text evidence="1">The sequence shown here is derived from an EMBL/GenBank/DDBJ whole genome shotgun (WGS) entry which is preliminary data.</text>
</comment>
<dbReference type="SUPFAM" id="SSF56672">
    <property type="entry name" value="DNA/RNA polymerases"/>
    <property type="match status" value="1"/>
</dbReference>
<accession>A0AAV7NLY1</accession>
<name>A0AAV7NLY1_PLEWA</name>
<keyword evidence="2" id="KW-1185">Reference proteome</keyword>
<proteinExistence type="predicted"/>
<evidence type="ECO:0000313" key="2">
    <source>
        <dbReference type="Proteomes" id="UP001066276"/>
    </source>
</evidence>
<organism evidence="1 2">
    <name type="scientific">Pleurodeles waltl</name>
    <name type="common">Iberian ribbed newt</name>
    <dbReference type="NCBI Taxonomy" id="8319"/>
    <lineage>
        <taxon>Eukaryota</taxon>
        <taxon>Metazoa</taxon>
        <taxon>Chordata</taxon>
        <taxon>Craniata</taxon>
        <taxon>Vertebrata</taxon>
        <taxon>Euteleostomi</taxon>
        <taxon>Amphibia</taxon>
        <taxon>Batrachia</taxon>
        <taxon>Caudata</taxon>
        <taxon>Salamandroidea</taxon>
        <taxon>Salamandridae</taxon>
        <taxon>Pleurodelinae</taxon>
        <taxon>Pleurodeles</taxon>
    </lineage>
</organism>
<dbReference type="InterPro" id="IPR043502">
    <property type="entry name" value="DNA/RNA_pol_sf"/>
</dbReference>
<dbReference type="AlphaFoldDB" id="A0AAV7NLY1"/>
<protein>
    <submittedName>
        <fullName evidence="1">Uncharacterized protein</fullName>
    </submittedName>
</protein>